<gene>
    <name evidence="1" type="ORF">AB0C36_32510</name>
</gene>
<evidence type="ECO:0000313" key="2">
    <source>
        <dbReference type="Proteomes" id="UP001551482"/>
    </source>
</evidence>
<dbReference type="Proteomes" id="UP001551482">
    <property type="component" value="Unassembled WGS sequence"/>
</dbReference>
<dbReference type="Pfam" id="PF22880">
    <property type="entry name" value="DUF7019"/>
    <property type="match status" value="1"/>
</dbReference>
<organism evidence="1 2">
    <name type="scientific">Streptodolium elevatio</name>
    <dbReference type="NCBI Taxonomy" id="3157996"/>
    <lineage>
        <taxon>Bacteria</taxon>
        <taxon>Bacillati</taxon>
        <taxon>Actinomycetota</taxon>
        <taxon>Actinomycetes</taxon>
        <taxon>Kitasatosporales</taxon>
        <taxon>Streptomycetaceae</taxon>
        <taxon>Streptodolium</taxon>
    </lineage>
</organism>
<name>A0ABV3DR47_9ACTN</name>
<protein>
    <submittedName>
        <fullName evidence="1">SAVMC3_10250 family protein</fullName>
    </submittedName>
</protein>
<dbReference type="NCBIfam" id="NF040893">
    <property type="entry name" value="SAVMC3_10250"/>
    <property type="match status" value="1"/>
</dbReference>
<dbReference type="EMBL" id="JBEZFP010000114">
    <property type="protein sequence ID" value="MEU8138218.1"/>
    <property type="molecule type" value="Genomic_DNA"/>
</dbReference>
<dbReference type="RefSeq" id="WP_358361241.1">
    <property type="nucleotide sequence ID" value="NZ_JBEZFP010000114.1"/>
</dbReference>
<accession>A0ABV3DR47</accession>
<reference evidence="1 2" key="1">
    <citation type="submission" date="2024-06" db="EMBL/GenBank/DDBJ databases">
        <title>The Natural Products Discovery Center: Release of the First 8490 Sequenced Strains for Exploring Actinobacteria Biosynthetic Diversity.</title>
        <authorList>
            <person name="Kalkreuter E."/>
            <person name="Kautsar S.A."/>
            <person name="Yang D."/>
            <person name="Bader C.D."/>
            <person name="Teijaro C.N."/>
            <person name="Fluegel L."/>
            <person name="Davis C.M."/>
            <person name="Simpson J.R."/>
            <person name="Lauterbach L."/>
            <person name="Steele A.D."/>
            <person name="Gui C."/>
            <person name="Meng S."/>
            <person name="Li G."/>
            <person name="Viehrig K."/>
            <person name="Ye F."/>
            <person name="Su P."/>
            <person name="Kiefer A.F."/>
            <person name="Nichols A."/>
            <person name="Cepeda A.J."/>
            <person name="Yan W."/>
            <person name="Fan B."/>
            <person name="Jiang Y."/>
            <person name="Adhikari A."/>
            <person name="Zheng C.-J."/>
            <person name="Schuster L."/>
            <person name="Cowan T.M."/>
            <person name="Smanski M.J."/>
            <person name="Chevrette M.G."/>
            <person name="De Carvalho L.P.S."/>
            <person name="Shen B."/>
        </authorList>
    </citation>
    <scope>NUCLEOTIDE SEQUENCE [LARGE SCALE GENOMIC DNA]</scope>
    <source>
        <strain evidence="1 2">NPDC048946</strain>
    </source>
</reference>
<sequence>MYFSEAKAAQFVDRKPRRFRRTTSGELSIGPGKLSVTAERAPEGAAAKITKISRHLDRVAKPFDERSVCAGDWVTFNAHLAMALVSSPPHRMLFLGPSPDHPVDVALLLFGSPRHRVSPPRDEAVVGVEDLDSYTESLISMIKTVATADGHPLPSNFRDGAVSMAERIHMDVPSYPRMAGYAQVVDSFACADRIFLGDHPARFSPRKLVVASPLFVEHAN</sequence>
<proteinExistence type="predicted"/>
<comment type="caution">
    <text evidence="1">The sequence shown here is derived from an EMBL/GenBank/DDBJ whole genome shotgun (WGS) entry which is preliminary data.</text>
</comment>
<keyword evidence="2" id="KW-1185">Reference proteome</keyword>
<dbReference type="InterPro" id="IPR054284">
    <property type="entry name" value="DUF7019"/>
</dbReference>
<evidence type="ECO:0000313" key="1">
    <source>
        <dbReference type="EMBL" id="MEU8138218.1"/>
    </source>
</evidence>